<feature type="transmembrane region" description="Helical" evidence="6">
    <location>
        <begin position="324"/>
        <end position="345"/>
    </location>
</feature>
<dbReference type="GO" id="GO:0016020">
    <property type="term" value="C:membrane"/>
    <property type="evidence" value="ECO:0007669"/>
    <property type="project" value="UniProtKB-SubCell"/>
</dbReference>
<proteinExistence type="predicted"/>
<evidence type="ECO:0000256" key="5">
    <source>
        <dbReference type="SAM" id="MobiDB-lite"/>
    </source>
</evidence>
<feature type="region of interest" description="Disordered" evidence="5">
    <location>
        <begin position="33"/>
        <end position="52"/>
    </location>
</feature>
<feature type="transmembrane region" description="Helical" evidence="6">
    <location>
        <begin position="295"/>
        <end position="318"/>
    </location>
</feature>
<dbReference type="EMBL" id="ADBJ01000047">
    <property type="protein sequence ID" value="EFA76421.1"/>
    <property type="molecule type" value="Genomic_DNA"/>
</dbReference>
<protein>
    <recommendedName>
        <fullName evidence="9">Major facilitator superfamily protein</fullName>
    </recommendedName>
</protein>
<dbReference type="GeneID" id="31365657"/>
<feature type="transmembrane region" description="Helical" evidence="6">
    <location>
        <begin position="438"/>
        <end position="459"/>
    </location>
</feature>
<reference evidence="7 8" key="1">
    <citation type="journal article" date="2011" name="Genome Res.">
        <title>Phylogeny-wide analysis of social amoeba genomes highlights ancient origins for complex intercellular communication.</title>
        <authorList>
            <person name="Heidel A.J."/>
            <person name="Lawal H.M."/>
            <person name="Felder M."/>
            <person name="Schilde C."/>
            <person name="Helps N.R."/>
            <person name="Tunggal B."/>
            <person name="Rivero F."/>
            <person name="John U."/>
            <person name="Schleicher M."/>
            <person name="Eichinger L."/>
            <person name="Platzer M."/>
            <person name="Noegel A.A."/>
            <person name="Schaap P."/>
            <person name="Gloeckner G."/>
        </authorList>
    </citation>
    <scope>NUCLEOTIDE SEQUENCE [LARGE SCALE GENOMIC DNA]</scope>
    <source>
        <strain evidence="8">ATCC 26659 / Pp 5 / PN500</strain>
    </source>
</reference>
<evidence type="ECO:0000256" key="6">
    <source>
        <dbReference type="SAM" id="Phobius"/>
    </source>
</evidence>
<comment type="subcellular location">
    <subcellularLocation>
        <location evidence="1">Membrane</location>
        <topology evidence="1">Multi-pass membrane protein</topology>
    </subcellularLocation>
</comment>
<dbReference type="InterPro" id="IPR036259">
    <property type="entry name" value="MFS_trans_sf"/>
</dbReference>
<evidence type="ECO:0000313" key="7">
    <source>
        <dbReference type="EMBL" id="EFA76421.1"/>
    </source>
</evidence>
<name>D3BQK1_HETP5</name>
<sequence length="489" mass="54426">MLFPNRKNWLILILKKLNMIVIEDDISSIDQGNEELESDHDHPHHHQHHKQDQVILVSSQDDHNDETLRIIQSESTDHTQSFQNNNDLEMEELDLKENGDVDGANQRSSNSSFFIVKIFNSIEKEVKYTVHLAVGFLFIFFGFSPTQNLMSVDLLVINIISISSSSSFQNIPKISFLYFPASILVGTAASILWTSQPAYISRAAKNEKELGKYSSIFNSIYTCGGISGNGMSGILNSSGVPITVVLVIFGSVALLGVILVGLVRNIPSKVKEPVLSIKVTLINVFSCFKDRPIQILFPLLILQGLTQGYFFSVIPKLVGLEQTGFVMVMFGVASVVGSSIWGVVHDRLGKKILVVAMLLILPASLLFCALGNYSQRVFLFYAASTLNGAFDSLQNIYIFAIIATIYPTDNISEYSVTRFLQSLCTAVSFFTFGHLTLYVIIPILMTVLLVSTFTQFYLISQHNSNKFKTIKNNNNIDNNDNNIETSIHP</sequence>
<dbReference type="InterPro" id="IPR051617">
    <property type="entry name" value="UNC-93-like_regulator"/>
</dbReference>
<evidence type="ECO:0000256" key="1">
    <source>
        <dbReference type="ARBA" id="ARBA00004141"/>
    </source>
</evidence>
<dbReference type="PANTHER" id="PTHR23294">
    <property type="entry name" value="ET TRANSLATION PRODUCT-RELATED"/>
    <property type="match status" value="1"/>
</dbReference>
<keyword evidence="2 6" id="KW-0812">Transmembrane</keyword>
<dbReference type="Proteomes" id="UP000001396">
    <property type="component" value="Unassembled WGS sequence"/>
</dbReference>
<keyword evidence="4 6" id="KW-0472">Membrane</keyword>
<organism evidence="7 8">
    <name type="scientific">Heterostelium pallidum (strain ATCC 26659 / Pp 5 / PN500)</name>
    <name type="common">Cellular slime mold</name>
    <name type="synonym">Polysphondylium pallidum</name>
    <dbReference type="NCBI Taxonomy" id="670386"/>
    <lineage>
        <taxon>Eukaryota</taxon>
        <taxon>Amoebozoa</taxon>
        <taxon>Evosea</taxon>
        <taxon>Eumycetozoa</taxon>
        <taxon>Dictyostelia</taxon>
        <taxon>Acytosteliales</taxon>
        <taxon>Acytosteliaceae</taxon>
        <taxon>Heterostelium</taxon>
    </lineage>
</organism>
<feature type="transmembrane region" description="Helical" evidence="6">
    <location>
        <begin position="175"/>
        <end position="193"/>
    </location>
</feature>
<dbReference type="SUPFAM" id="SSF103473">
    <property type="entry name" value="MFS general substrate transporter"/>
    <property type="match status" value="1"/>
</dbReference>
<evidence type="ECO:0008006" key="9">
    <source>
        <dbReference type="Google" id="ProtNLM"/>
    </source>
</evidence>
<evidence type="ECO:0000313" key="8">
    <source>
        <dbReference type="Proteomes" id="UP000001396"/>
    </source>
</evidence>
<dbReference type="STRING" id="670386.D3BQK1"/>
<feature type="transmembrane region" description="Helical" evidence="6">
    <location>
        <begin position="240"/>
        <end position="263"/>
    </location>
</feature>
<feature type="transmembrane region" description="Helical" evidence="6">
    <location>
        <begin position="352"/>
        <end position="373"/>
    </location>
</feature>
<evidence type="ECO:0000256" key="3">
    <source>
        <dbReference type="ARBA" id="ARBA00022989"/>
    </source>
</evidence>
<dbReference type="PANTHER" id="PTHR23294:SF6">
    <property type="entry name" value="MAJOR FACILITATOR SUPERFAMILY (MFS) PROFILE DOMAIN-CONTAINING PROTEIN"/>
    <property type="match status" value="1"/>
</dbReference>
<dbReference type="InterPro" id="IPR010291">
    <property type="entry name" value="Ion_channel_UNC-93"/>
</dbReference>
<dbReference type="InParanoid" id="D3BQK1"/>
<dbReference type="RefSeq" id="XP_020428553.1">
    <property type="nucleotide sequence ID" value="XM_020580968.1"/>
</dbReference>
<evidence type="ECO:0000256" key="2">
    <source>
        <dbReference type="ARBA" id="ARBA00022692"/>
    </source>
</evidence>
<evidence type="ECO:0000256" key="4">
    <source>
        <dbReference type="ARBA" id="ARBA00023136"/>
    </source>
</evidence>
<keyword evidence="3 6" id="KW-1133">Transmembrane helix</keyword>
<feature type="transmembrane region" description="Helical" evidence="6">
    <location>
        <begin position="126"/>
        <end position="143"/>
    </location>
</feature>
<keyword evidence="8" id="KW-1185">Reference proteome</keyword>
<comment type="caution">
    <text evidence="7">The sequence shown here is derived from an EMBL/GenBank/DDBJ whole genome shotgun (WGS) entry which is preliminary data.</text>
</comment>
<dbReference type="AlphaFoldDB" id="D3BQK1"/>
<dbReference type="Pfam" id="PF05978">
    <property type="entry name" value="UNC-93"/>
    <property type="match status" value="1"/>
</dbReference>
<dbReference type="OMA" id="IGDCCIN"/>
<accession>D3BQK1</accession>
<gene>
    <name evidence="7" type="ORF">PPL_10186</name>
</gene>
<dbReference type="Gene3D" id="1.20.1250.20">
    <property type="entry name" value="MFS general substrate transporter like domains"/>
    <property type="match status" value="2"/>
</dbReference>